<dbReference type="HOGENOM" id="CLU_2129305_0_0_4"/>
<dbReference type="KEGG" id="reu:Reut_B4433"/>
<dbReference type="AlphaFoldDB" id="Q46SV0"/>
<evidence type="ECO:0000256" key="1">
    <source>
        <dbReference type="SAM" id="MobiDB-lite"/>
    </source>
</evidence>
<accession>Q46SV0</accession>
<organism evidence="2">
    <name type="scientific">Cupriavidus pinatubonensis (strain JMP 134 / LMG 1197)</name>
    <name type="common">Cupriavidus necator (strain JMP 134)</name>
    <dbReference type="NCBI Taxonomy" id="264198"/>
    <lineage>
        <taxon>Bacteria</taxon>
        <taxon>Pseudomonadati</taxon>
        <taxon>Pseudomonadota</taxon>
        <taxon>Betaproteobacteria</taxon>
        <taxon>Burkholderiales</taxon>
        <taxon>Burkholderiaceae</taxon>
        <taxon>Cupriavidus</taxon>
    </lineage>
</organism>
<evidence type="ECO:0000313" key="2">
    <source>
        <dbReference type="EMBL" id="AAZ63784.1"/>
    </source>
</evidence>
<dbReference type="STRING" id="264198.Reut_B4433"/>
<protein>
    <submittedName>
        <fullName evidence="2">Uncharacterized protein</fullName>
    </submittedName>
</protein>
<dbReference type="EMBL" id="CP000091">
    <property type="protein sequence ID" value="AAZ63784.1"/>
    <property type="molecule type" value="Genomic_DNA"/>
</dbReference>
<proteinExistence type="predicted"/>
<feature type="region of interest" description="Disordered" evidence="1">
    <location>
        <begin position="42"/>
        <end position="71"/>
    </location>
</feature>
<sequence length="113" mass="12092">MTRVRQARHVSPRAVIAGAAVLLVAIMLAAALGRLYGRHLNPSGRLGVPTPTTPEATLPLSESAPQTERARFDADKQAVLKGWGWVDKRAGVAHIPVERAMALMAETPPEPAR</sequence>
<dbReference type="OrthoDB" id="129807at2"/>
<gene>
    <name evidence="2" type="ordered locus">Reut_B4433</name>
</gene>
<feature type="compositionally biased region" description="Low complexity" evidence="1">
    <location>
        <begin position="49"/>
        <end position="60"/>
    </location>
</feature>
<name>Q46SV0_CUPPJ</name>
<reference evidence="2" key="1">
    <citation type="submission" date="2005-08" db="EMBL/GenBank/DDBJ databases">
        <title>Complete sequence of chromosome 2 of Ralstonia eutropha JMP134.</title>
        <authorList>
            <person name="Copeland A."/>
            <person name="Lucas S."/>
            <person name="Lapidus A."/>
            <person name="Barry K."/>
            <person name="Detter J.C."/>
            <person name="Glavina T."/>
            <person name="Hammon N."/>
            <person name="Israni S."/>
            <person name="Pitluck S."/>
            <person name="Goltsman E."/>
            <person name="Martinez M."/>
            <person name="Schmutz J."/>
            <person name="Larimer F."/>
            <person name="Land M."/>
            <person name="Lykidis A."/>
            <person name="Richardson P."/>
        </authorList>
    </citation>
    <scope>NUCLEOTIDE SEQUENCE [LARGE SCALE GENOMIC DNA]</scope>
    <source>
        <strain evidence="2">JMP134</strain>
    </source>
</reference>